<keyword evidence="16 21" id="KW-0472">Membrane</keyword>
<comment type="catalytic activity">
    <reaction evidence="20">
        <text>L-seryl-[protein] + ATP = O-phospho-L-seryl-[protein] + ADP + H(+)</text>
        <dbReference type="Rhea" id="RHEA:17989"/>
        <dbReference type="Rhea" id="RHEA-COMP:9863"/>
        <dbReference type="Rhea" id="RHEA-COMP:11604"/>
        <dbReference type="ChEBI" id="CHEBI:15378"/>
        <dbReference type="ChEBI" id="CHEBI:29999"/>
        <dbReference type="ChEBI" id="CHEBI:30616"/>
        <dbReference type="ChEBI" id="CHEBI:83421"/>
        <dbReference type="ChEBI" id="CHEBI:456216"/>
        <dbReference type="EC" id="2.7.11.1"/>
    </reaction>
</comment>
<feature type="transmembrane region" description="Helical" evidence="21">
    <location>
        <begin position="655"/>
        <end position="675"/>
    </location>
</feature>
<evidence type="ECO:0000256" key="15">
    <source>
        <dbReference type="ARBA" id="ARBA00022989"/>
    </source>
</evidence>
<dbReference type="AlphaFoldDB" id="A0AAN7FER3"/>
<dbReference type="InterPro" id="IPR003591">
    <property type="entry name" value="Leu-rich_rpt_typical-subtyp"/>
</dbReference>
<evidence type="ECO:0000256" key="14">
    <source>
        <dbReference type="ARBA" id="ARBA00022840"/>
    </source>
</evidence>
<dbReference type="InterPro" id="IPR001611">
    <property type="entry name" value="Leu-rich_rpt"/>
</dbReference>
<dbReference type="SUPFAM" id="SSF56112">
    <property type="entry name" value="Protein kinase-like (PK-like)"/>
    <property type="match status" value="1"/>
</dbReference>
<evidence type="ECO:0000256" key="21">
    <source>
        <dbReference type="SAM" id="Phobius"/>
    </source>
</evidence>
<dbReference type="InterPro" id="IPR050647">
    <property type="entry name" value="Plant_LRR-RLKs"/>
</dbReference>
<keyword evidence="6" id="KW-0597">Phosphoprotein</keyword>
<evidence type="ECO:0000256" key="4">
    <source>
        <dbReference type="ARBA" id="ARBA00022475"/>
    </source>
</evidence>
<keyword evidence="18" id="KW-0325">Glycoprotein</keyword>
<dbReference type="PANTHER" id="PTHR48056">
    <property type="entry name" value="LRR RECEPTOR-LIKE SERINE/THREONINE-PROTEIN KINASE-RELATED"/>
    <property type="match status" value="1"/>
</dbReference>
<evidence type="ECO:0000256" key="12">
    <source>
        <dbReference type="ARBA" id="ARBA00022741"/>
    </source>
</evidence>
<dbReference type="InterPro" id="IPR008271">
    <property type="entry name" value="Ser/Thr_kinase_AS"/>
</dbReference>
<dbReference type="InterPro" id="IPR032675">
    <property type="entry name" value="LRR_dom_sf"/>
</dbReference>
<keyword evidence="9 21" id="KW-0812">Transmembrane</keyword>
<dbReference type="InterPro" id="IPR000719">
    <property type="entry name" value="Prot_kinase_dom"/>
</dbReference>
<dbReference type="EC" id="2.7.11.1" evidence="3"/>
<feature type="domain" description="Protein kinase" evidence="22">
    <location>
        <begin position="674"/>
        <end position="949"/>
    </location>
</feature>
<evidence type="ECO:0000259" key="22">
    <source>
        <dbReference type="PROSITE" id="PS50011"/>
    </source>
</evidence>
<dbReference type="EMBL" id="JAXUIC010000004">
    <property type="protein sequence ID" value="KAK4592252.1"/>
    <property type="molecule type" value="Genomic_DNA"/>
</dbReference>
<keyword evidence="13" id="KW-0418">Kinase</keyword>
<gene>
    <name evidence="23" type="ORF">RGQ29_016679</name>
</gene>
<dbReference type="GO" id="GO:0005524">
    <property type="term" value="F:ATP binding"/>
    <property type="evidence" value="ECO:0007669"/>
    <property type="project" value="UniProtKB-KW"/>
</dbReference>
<dbReference type="FunFam" id="3.80.10.10:FF:000288">
    <property type="entry name" value="LRR receptor-like serine/threonine-protein kinase EFR"/>
    <property type="match status" value="1"/>
</dbReference>
<evidence type="ECO:0000256" key="3">
    <source>
        <dbReference type="ARBA" id="ARBA00012513"/>
    </source>
</evidence>
<dbReference type="PROSITE" id="PS00108">
    <property type="entry name" value="PROTEIN_KINASE_ST"/>
    <property type="match status" value="1"/>
</dbReference>
<organism evidence="23 24">
    <name type="scientific">Quercus rubra</name>
    <name type="common">Northern red oak</name>
    <name type="synonym">Quercus borealis</name>
    <dbReference type="NCBI Taxonomy" id="3512"/>
    <lineage>
        <taxon>Eukaryota</taxon>
        <taxon>Viridiplantae</taxon>
        <taxon>Streptophyta</taxon>
        <taxon>Embryophyta</taxon>
        <taxon>Tracheophyta</taxon>
        <taxon>Spermatophyta</taxon>
        <taxon>Magnoliopsida</taxon>
        <taxon>eudicotyledons</taxon>
        <taxon>Gunneridae</taxon>
        <taxon>Pentapetalae</taxon>
        <taxon>rosids</taxon>
        <taxon>fabids</taxon>
        <taxon>Fagales</taxon>
        <taxon>Fagaceae</taxon>
        <taxon>Quercus</taxon>
    </lineage>
</organism>
<keyword evidence="7" id="KW-0433">Leucine-rich repeat</keyword>
<evidence type="ECO:0000313" key="23">
    <source>
        <dbReference type="EMBL" id="KAK4592252.1"/>
    </source>
</evidence>
<evidence type="ECO:0000256" key="6">
    <source>
        <dbReference type="ARBA" id="ARBA00022553"/>
    </source>
</evidence>
<dbReference type="Pfam" id="PF08263">
    <property type="entry name" value="LRRNT_2"/>
    <property type="match status" value="1"/>
</dbReference>
<evidence type="ECO:0000256" key="13">
    <source>
        <dbReference type="ARBA" id="ARBA00022777"/>
    </source>
</evidence>
<dbReference type="FunFam" id="1.10.510.10:FF:000358">
    <property type="entry name" value="Putative leucine-rich repeat receptor-like serine/threonine-protein kinase"/>
    <property type="match status" value="1"/>
</dbReference>
<dbReference type="GO" id="GO:0005886">
    <property type="term" value="C:plasma membrane"/>
    <property type="evidence" value="ECO:0007669"/>
    <property type="project" value="UniProtKB-SubCell"/>
</dbReference>
<comment type="similarity">
    <text evidence="2">Belongs to the protein kinase superfamily. Ser/Thr protein kinase family.</text>
</comment>
<dbReference type="Proteomes" id="UP001324115">
    <property type="component" value="Unassembled WGS sequence"/>
</dbReference>
<dbReference type="PROSITE" id="PS50011">
    <property type="entry name" value="PROTEIN_KINASE_DOM"/>
    <property type="match status" value="1"/>
</dbReference>
<protein>
    <recommendedName>
        <fullName evidence="3">non-specific serine/threonine protein kinase</fullName>
        <ecNumber evidence="3">2.7.11.1</ecNumber>
    </recommendedName>
</protein>
<feature type="transmembrane region" description="Helical" evidence="21">
    <location>
        <begin position="15"/>
        <end position="36"/>
    </location>
</feature>
<dbReference type="InterPro" id="IPR011009">
    <property type="entry name" value="Kinase-like_dom_sf"/>
</dbReference>
<dbReference type="SMART" id="SM00220">
    <property type="entry name" value="S_TKc"/>
    <property type="match status" value="1"/>
</dbReference>
<dbReference type="Gene3D" id="1.10.510.10">
    <property type="entry name" value="Transferase(Phosphotransferase) domain 1"/>
    <property type="match status" value="1"/>
</dbReference>
<keyword evidence="4" id="KW-1003">Cell membrane</keyword>
<comment type="catalytic activity">
    <reaction evidence="19">
        <text>L-threonyl-[protein] + ATP = O-phospho-L-threonyl-[protein] + ADP + H(+)</text>
        <dbReference type="Rhea" id="RHEA:46608"/>
        <dbReference type="Rhea" id="RHEA-COMP:11060"/>
        <dbReference type="Rhea" id="RHEA-COMP:11605"/>
        <dbReference type="ChEBI" id="CHEBI:15378"/>
        <dbReference type="ChEBI" id="CHEBI:30013"/>
        <dbReference type="ChEBI" id="CHEBI:30616"/>
        <dbReference type="ChEBI" id="CHEBI:61977"/>
        <dbReference type="ChEBI" id="CHEBI:456216"/>
        <dbReference type="EC" id="2.7.11.1"/>
    </reaction>
</comment>
<evidence type="ECO:0000256" key="18">
    <source>
        <dbReference type="ARBA" id="ARBA00023180"/>
    </source>
</evidence>
<dbReference type="PROSITE" id="PS51450">
    <property type="entry name" value="LRR"/>
    <property type="match status" value="1"/>
</dbReference>
<evidence type="ECO:0000256" key="8">
    <source>
        <dbReference type="ARBA" id="ARBA00022679"/>
    </source>
</evidence>
<evidence type="ECO:0000256" key="2">
    <source>
        <dbReference type="ARBA" id="ARBA00008684"/>
    </source>
</evidence>
<reference evidence="23 24" key="1">
    <citation type="journal article" date="2023" name="G3 (Bethesda)">
        <title>A haplotype-resolved chromosome-scale genome for Quercus rubra L. provides insights into the genetics of adaptive traits for red oak species.</title>
        <authorList>
            <person name="Kapoor B."/>
            <person name="Jenkins J."/>
            <person name="Schmutz J."/>
            <person name="Zhebentyayeva T."/>
            <person name="Kuelheim C."/>
            <person name="Coggeshall M."/>
            <person name="Heim C."/>
            <person name="Lasky J.R."/>
            <person name="Leites L."/>
            <person name="Islam-Faridi N."/>
            <person name="Romero-Severson J."/>
            <person name="DeLeo V.L."/>
            <person name="Lucas S.M."/>
            <person name="Lazic D."/>
            <person name="Gailing O."/>
            <person name="Carlson J."/>
            <person name="Staton M."/>
        </authorList>
    </citation>
    <scope>NUCLEOTIDE SEQUENCE [LARGE SCALE GENOMIC DNA]</scope>
    <source>
        <strain evidence="23">Pseudo-F2</strain>
    </source>
</reference>
<evidence type="ECO:0000256" key="7">
    <source>
        <dbReference type="ARBA" id="ARBA00022614"/>
    </source>
</evidence>
<keyword evidence="17" id="KW-0675">Receptor</keyword>
<keyword evidence="12" id="KW-0547">Nucleotide-binding</keyword>
<name>A0AAN7FER3_QUERU</name>
<keyword evidence="10" id="KW-0732">Signal</keyword>
<dbReference type="Gene3D" id="3.80.10.10">
    <property type="entry name" value="Ribonuclease Inhibitor"/>
    <property type="match status" value="2"/>
</dbReference>
<evidence type="ECO:0000313" key="24">
    <source>
        <dbReference type="Proteomes" id="UP001324115"/>
    </source>
</evidence>
<evidence type="ECO:0000256" key="19">
    <source>
        <dbReference type="ARBA" id="ARBA00047899"/>
    </source>
</evidence>
<evidence type="ECO:0000256" key="9">
    <source>
        <dbReference type="ARBA" id="ARBA00022692"/>
    </source>
</evidence>
<keyword evidence="24" id="KW-1185">Reference proteome</keyword>
<keyword evidence="11" id="KW-0677">Repeat</keyword>
<keyword evidence="15 21" id="KW-1133">Transmembrane helix</keyword>
<dbReference type="GO" id="GO:0004674">
    <property type="term" value="F:protein serine/threonine kinase activity"/>
    <property type="evidence" value="ECO:0007669"/>
    <property type="project" value="UniProtKB-KW"/>
</dbReference>
<keyword evidence="14" id="KW-0067">ATP-binding</keyword>
<dbReference type="InterPro" id="IPR013210">
    <property type="entry name" value="LRR_N_plant-typ"/>
</dbReference>
<comment type="caution">
    <text evidence="23">The sequence shown here is derived from an EMBL/GenBank/DDBJ whole genome shotgun (WGS) entry which is preliminary data.</text>
</comment>
<evidence type="ECO:0000256" key="1">
    <source>
        <dbReference type="ARBA" id="ARBA00004162"/>
    </source>
</evidence>
<dbReference type="SUPFAM" id="SSF52058">
    <property type="entry name" value="L domain-like"/>
    <property type="match status" value="2"/>
</dbReference>
<sequence length="1008" mass="112690">MGLYDWSSAPPSSSFYMHAFILLVLWCGLLVTSVVGGNNETNRLGLLAFKAKITDDPLQVMSSWNDSIHFCQWRGVTCGCRHQRVIVLDLRTSKLVGSISPQVGNLSFLKNLTLFDNSFHYEIPSKIDRLRRLQILRLHNNSLSGKIPRNLSQCTNLIYINFGRNLLVGEIHANLGTLSKLQFFSFEVNNLTGSIPLSFGNLSSLQQFGTYSNNLGGSIPTSFGQLTKLTFFGVGSNRLSGRIPPLIFNLSSLKVFDVGDNQIHGHLPSDIGIILPNIEIFSIYINQFTGPIPISISNASNLKELALSDNKLRGRVPSLEKLYRVSFFAMALNELGNGGANDLSFLFHLTNSTYLTMLETGYNNFGGELPKCIANFSTTLIFLSLNNNSISGNIPTSIGNLTNLELLDMGYNKLSGHISFEIGKLHKLQYLDLSTNNFFGDIPSSIGNLTILISLYLEDNKLQRSIPISLGKCENVIHLGLAKNNLNGTISYQVIGLSFSQISLDLSANKFTGVLPTEVGNLKNLEYLDNSENMLFGKIPTSLGSCVKLESLAMRSNFFQGVIPSSLESLRGLQLLDLSKNNFSGNIPKFLESFIFLELLNLSYNNFDGEVPTNGVFKNICATVIKGNSKLCGGMPKYDLPICKYNKPKKRKLTLSLKLIISIVSGILGVTLLQMHSNLIGVGSFGSMYKGILDNDKCKVAVKVFNLLHHGATKSFIAECEALRNTRHQNLVKVLITCSSVDYQGQDFKALVYEFMTNGNLDEWLHPISRTNEVPEKQKNLNLLQRLNIAIDIANTLEYLHHHWNTPIVHCDLKPSNVLLDDEMIGHVSDFGLAKFLREATQEHFTNQSSSFRLRGTIGYALPEYGIGNEVSINGDVYSYGILLLEMFTRKRPTDNIFKDNLNLHDFVRGALPEQVVNIVDPIIRWEREDMETWTNDTHIQNQIGSPKILECLILIFGIGVSYSMESPRERMNICDVVAQLHLIREKLLRTRRRRERLQLTVTQYLLL</sequence>
<evidence type="ECO:0000256" key="17">
    <source>
        <dbReference type="ARBA" id="ARBA00023170"/>
    </source>
</evidence>
<evidence type="ECO:0000256" key="5">
    <source>
        <dbReference type="ARBA" id="ARBA00022527"/>
    </source>
</evidence>
<evidence type="ECO:0000256" key="10">
    <source>
        <dbReference type="ARBA" id="ARBA00022729"/>
    </source>
</evidence>
<keyword evidence="8" id="KW-0808">Transferase</keyword>
<accession>A0AAN7FER3</accession>
<dbReference type="PANTHER" id="PTHR48056:SF89">
    <property type="entry name" value="OS06G0585982 PROTEIN"/>
    <property type="match status" value="1"/>
</dbReference>
<dbReference type="Pfam" id="PF00560">
    <property type="entry name" value="LRR_1"/>
    <property type="match status" value="4"/>
</dbReference>
<proteinExistence type="inferred from homology"/>
<dbReference type="SMART" id="SM00369">
    <property type="entry name" value="LRR_TYP"/>
    <property type="match status" value="5"/>
</dbReference>
<dbReference type="Gene3D" id="3.30.200.20">
    <property type="entry name" value="Phosphorylase Kinase, domain 1"/>
    <property type="match status" value="1"/>
</dbReference>
<keyword evidence="5" id="KW-0723">Serine/threonine-protein kinase</keyword>
<dbReference type="GO" id="GO:0033612">
    <property type="term" value="F:receptor serine/threonine kinase binding"/>
    <property type="evidence" value="ECO:0007669"/>
    <property type="project" value="TreeGrafter"/>
</dbReference>
<comment type="subcellular location">
    <subcellularLocation>
        <location evidence="1">Cell membrane</location>
        <topology evidence="1">Single-pass membrane protein</topology>
    </subcellularLocation>
</comment>
<evidence type="ECO:0000256" key="16">
    <source>
        <dbReference type="ARBA" id="ARBA00023136"/>
    </source>
</evidence>
<evidence type="ECO:0000256" key="20">
    <source>
        <dbReference type="ARBA" id="ARBA00048679"/>
    </source>
</evidence>
<dbReference type="Pfam" id="PF00069">
    <property type="entry name" value="Pkinase"/>
    <property type="match status" value="1"/>
</dbReference>
<evidence type="ECO:0000256" key="11">
    <source>
        <dbReference type="ARBA" id="ARBA00022737"/>
    </source>
</evidence>
<dbReference type="FunFam" id="3.80.10.10:FF:000095">
    <property type="entry name" value="LRR receptor-like serine/threonine-protein kinase GSO1"/>
    <property type="match status" value="1"/>
</dbReference>